<evidence type="ECO:0000313" key="1">
    <source>
        <dbReference type="EMBL" id="CAD7446878.1"/>
    </source>
</evidence>
<accession>A0A7R9F6C2</accession>
<sequence>MRTRVAGIAGQGNQLLEVPAGQLRTAGLRKVLGWQQRRCPSTRNGTHGLRSMSGEKVPVPMGISGCIVKGHGAYGQCSSQTVNPDKLHIPYPPRKELPRLDVGVVPCRMDSWRPKQEEAFCNDFYDFLEVNPDFGEGRGGESPLPHREDVPLEGLKLPYRCSEDTTTTKYEFLGEDGVTSLYAKGLLCSCGDRSTVQTPRNTRSGRVYGYC</sequence>
<name>A0A7R9F6C2_9NEOP</name>
<protein>
    <submittedName>
        <fullName evidence="1">Uncharacterized protein</fullName>
    </submittedName>
</protein>
<organism evidence="1">
    <name type="scientific">Timema bartmani</name>
    <dbReference type="NCBI Taxonomy" id="61472"/>
    <lineage>
        <taxon>Eukaryota</taxon>
        <taxon>Metazoa</taxon>
        <taxon>Ecdysozoa</taxon>
        <taxon>Arthropoda</taxon>
        <taxon>Hexapoda</taxon>
        <taxon>Insecta</taxon>
        <taxon>Pterygota</taxon>
        <taxon>Neoptera</taxon>
        <taxon>Polyneoptera</taxon>
        <taxon>Phasmatodea</taxon>
        <taxon>Timematodea</taxon>
        <taxon>Timematoidea</taxon>
        <taxon>Timematidae</taxon>
        <taxon>Timema</taxon>
    </lineage>
</organism>
<proteinExistence type="predicted"/>
<gene>
    <name evidence="1" type="ORF">TBIB3V08_LOCUS9198</name>
</gene>
<reference evidence="1" key="1">
    <citation type="submission" date="2020-11" db="EMBL/GenBank/DDBJ databases">
        <authorList>
            <person name="Tran Van P."/>
        </authorList>
    </citation>
    <scope>NUCLEOTIDE SEQUENCE</scope>
</reference>
<dbReference type="AlphaFoldDB" id="A0A7R9F6C2"/>
<dbReference type="EMBL" id="OD568364">
    <property type="protein sequence ID" value="CAD7446878.1"/>
    <property type="molecule type" value="Genomic_DNA"/>
</dbReference>